<reference evidence="3 4" key="1">
    <citation type="submission" date="2019-03" db="EMBL/GenBank/DDBJ databases">
        <title>Genomic Encyclopedia of Type Strains, Phase IV (KMG-IV): sequencing the most valuable type-strain genomes for metagenomic binning, comparative biology and taxonomic classification.</title>
        <authorList>
            <person name="Goeker M."/>
        </authorList>
    </citation>
    <scope>NUCLEOTIDE SEQUENCE [LARGE SCALE GENOMIC DNA]</scope>
    <source>
        <strain evidence="3 4">DSM 12121</strain>
    </source>
</reference>
<evidence type="ECO:0000259" key="2">
    <source>
        <dbReference type="PROSITE" id="PS50983"/>
    </source>
</evidence>
<evidence type="ECO:0000313" key="4">
    <source>
        <dbReference type="Proteomes" id="UP000295129"/>
    </source>
</evidence>
<dbReference type="Gene3D" id="3.40.50.1980">
    <property type="entry name" value="Nitrogenase molybdenum iron protein domain"/>
    <property type="match status" value="2"/>
</dbReference>
<evidence type="ECO:0000313" key="3">
    <source>
        <dbReference type="EMBL" id="TDN46038.1"/>
    </source>
</evidence>
<accession>A0A4R6DP97</accession>
<dbReference type="Proteomes" id="UP000295129">
    <property type="component" value="Unassembled WGS sequence"/>
</dbReference>
<feature type="domain" description="Fe/B12 periplasmic-binding" evidence="2">
    <location>
        <begin position="54"/>
        <end position="303"/>
    </location>
</feature>
<name>A0A4R6DP97_9RHOO</name>
<keyword evidence="4" id="KW-1185">Reference proteome</keyword>
<sequence length="307" mass="32805">MTRPRRPARSAAVATARAHPRAAGAGRLRLAAMLALLPACPLTQAATAGAPLPRVMSTNLCADALLLSLADPAQIVSVSRKSQDTGRSSQAALARRFPANDGSAEEVIAARPDVVLASRRWQARHQAALFERYGIRVVTVPFPTDWQGIYTSTLKIGGEIGRREAAQARVADVQARIARMQAASARPSALYLRPNGGTAGAGTYVDAVFQAAGVRNHASDSGRKGWGRVALEEVVANPPQLFITSNLVNDGAYARGGFARHPQMQALLAARPVIRLENNDWGCSNWQLVEAVEEIAARLRRLEQAAK</sequence>
<dbReference type="EMBL" id="SNVV01000028">
    <property type="protein sequence ID" value="TDN46038.1"/>
    <property type="molecule type" value="Genomic_DNA"/>
</dbReference>
<dbReference type="PANTHER" id="PTHR30535">
    <property type="entry name" value="VITAMIN B12-BINDING PROTEIN"/>
    <property type="match status" value="1"/>
</dbReference>
<gene>
    <name evidence="3" type="ORF">C7389_12832</name>
</gene>
<comment type="caution">
    <text evidence="3">The sequence shown here is derived from an EMBL/GenBank/DDBJ whole genome shotgun (WGS) entry which is preliminary data.</text>
</comment>
<protein>
    <submittedName>
        <fullName evidence="3">Iron complex transport system substrate-binding protein</fullName>
    </submittedName>
</protein>
<dbReference type="SUPFAM" id="SSF53807">
    <property type="entry name" value="Helical backbone' metal receptor"/>
    <property type="match status" value="1"/>
</dbReference>
<keyword evidence="1" id="KW-0732">Signal</keyword>
<dbReference type="Pfam" id="PF01497">
    <property type="entry name" value="Peripla_BP_2"/>
    <property type="match status" value="1"/>
</dbReference>
<dbReference type="RefSeq" id="WP_133594801.1">
    <property type="nucleotide sequence ID" value="NZ_SNVV01000028.1"/>
</dbReference>
<dbReference type="OrthoDB" id="6823185at2"/>
<dbReference type="PROSITE" id="PS50983">
    <property type="entry name" value="FE_B12_PBP"/>
    <property type="match status" value="1"/>
</dbReference>
<organism evidence="3 4">
    <name type="scientific">Azoarcus indigens</name>
    <dbReference type="NCBI Taxonomy" id="29545"/>
    <lineage>
        <taxon>Bacteria</taxon>
        <taxon>Pseudomonadati</taxon>
        <taxon>Pseudomonadota</taxon>
        <taxon>Betaproteobacteria</taxon>
        <taxon>Rhodocyclales</taxon>
        <taxon>Zoogloeaceae</taxon>
        <taxon>Azoarcus</taxon>
    </lineage>
</organism>
<dbReference type="AlphaFoldDB" id="A0A4R6DP97"/>
<feature type="chain" id="PRO_5020533355" evidence="1">
    <location>
        <begin position="46"/>
        <end position="307"/>
    </location>
</feature>
<feature type="signal peptide" evidence="1">
    <location>
        <begin position="1"/>
        <end position="45"/>
    </location>
</feature>
<dbReference type="InterPro" id="IPR002491">
    <property type="entry name" value="ABC_transptr_periplasmic_BD"/>
</dbReference>
<dbReference type="InterPro" id="IPR050902">
    <property type="entry name" value="ABC_Transporter_SBP"/>
</dbReference>
<dbReference type="GO" id="GO:0071281">
    <property type="term" value="P:cellular response to iron ion"/>
    <property type="evidence" value="ECO:0007669"/>
    <property type="project" value="TreeGrafter"/>
</dbReference>
<evidence type="ECO:0000256" key="1">
    <source>
        <dbReference type="SAM" id="SignalP"/>
    </source>
</evidence>
<dbReference type="PANTHER" id="PTHR30535:SF34">
    <property type="entry name" value="MOLYBDATE-BINDING PROTEIN MOLA"/>
    <property type="match status" value="1"/>
</dbReference>
<proteinExistence type="predicted"/>